<evidence type="ECO:0000313" key="1">
    <source>
        <dbReference type="EMBL" id="KDQ52745.1"/>
    </source>
</evidence>
<dbReference type="Proteomes" id="UP000027265">
    <property type="component" value="Unassembled WGS sequence"/>
</dbReference>
<reference evidence="2" key="1">
    <citation type="journal article" date="2014" name="Proc. Natl. Acad. Sci. U.S.A.">
        <title>Extensive sampling of basidiomycete genomes demonstrates inadequacy of the white-rot/brown-rot paradigm for wood decay fungi.</title>
        <authorList>
            <person name="Riley R."/>
            <person name="Salamov A.A."/>
            <person name="Brown D.W."/>
            <person name="Nagy L.G."/>
            <person name="Floudas D."/>
            <person name="Held B.W."/>
            <person name="Levasseur A."/>
            <person name="Lombard V."/>
            <person name="Morin E."/>
            <person name="Otillar R."/>
            <person name="Lindquist E.A."/>
            <person name="Sun H."/>
            <person name="LaButti K.M."/>
            <person name="Schmutz J."/>
            <person name="Jabbour D."/>
            <person name="Luo H."/>
            <person name="Baker S.E."/>
            <person name="Pisabarro A.G."/>
            <person name="Walton J.D."/>
            <person name="Blanchette R.A."/>
            <person name="Henrissat B."/>
            <person name="Martin F."/>
            <person name="Cullen D."/>
            <person name="Hibbett D.S."/>
            <person name="Grigoriev I.V."/>
        </authorList>
    </citation>
    <scope>NUCLEOTIDE SEQUENCE [LARGE SCALE GENOMIC DNA]</scope>
    <source>
        <strain evidence="2">MUCL 33604</strain>
    </source>
</reference>
<sequence length="99" mass="11373">MAPQPLLDAYYSLPDESSAPRSYNQNGELIHYTEFPLPNSSYRQADEQWSPGAEATRNITTRPRHKRSVTIKDIEEKESSCRSEEEVANITFIDDTEDH</sequence>
<dbReference type="EMBL" id="KL197738">
    <property type="protein sequence ID" value="KDQ52745.1"/>
    <property type="molecule type" value="Genomic_DNA"/>
</dbReference>
<dbReference type="AlphaFoldDB" id="A0A067PFX0"/>
<dbReference type="InParanoid" id="A0A067PFX0"/>
<organism evidence="1 2">
    <name type="scientific">Jaapia argillacea MUCL 33604</name>
    <dbReference type="NCBI Taxonomy" id="933084"/>
    <lineage>
        <taxon>Eukaryota</taxon>
        <taxon>Fungi</taxon>
        <taxon>Dikarya</taxon>
        <taxon>Basidiomycota</taxon>
        <taxon>Agaricomycotina</taxon>
        <taxon>Agaricomycetes</taxon>
        <taxon>Agaricomycetidae</taxon>
        <taxon>Jaapiales</taxon>
        <taxon>Jaapiaceae</taxon>
        <taxon>Jaapia</taxon>
    </lineage>
</organism>
<protein>
    <submittedName>
        <fullName evidence="1">Uncharacterized protein</fullName>
    </submittedName>
</protein>
<gene>
    <name evidence="1" type="ORF">JAAARDRAFT_198081</name>
</gene>
<proteinExistence type="predicted"/>
<evidence type="ECO:0000313" key="2">
    <source>
        <dbReference type="Proteomes" id="UP000027265"/>
    </source>
</evidence>
<keyword evidence="2" id="KW-1185">Reference proteome</keyword>
<dbReference type="HOGENOM" id="CLU_2320741_0_0_1"/>
<name>A0A067PFX0_9AGAM</name>
<accession>A0A067PFX0</accession>